<protein>
    <submittedName>
        <fullName evidence="1">Uncharacterized protein</fullName>
    </submittedName>
</protein>
<evidence type="ECO:0000313" key="1">
    <source>
        <dbReference type="EMBL" id="PKQ45914.1"/>
    </source>
</evidence>
<sequence>MDIEINSIDDFIILIENELKDAVLFVRKEVFDSSVINNSNQEYLDFYKRKKKKIIKKFGDKSFLLRIEFKNEVEINKEDLEQLIVYPKFKFDHIQQLKISKELFNDKEVNDYTEKSIIKEQKELQKFFLDRLNDLRNSIKLSYYNLRIETLFNNLDKNEQTSQGDLVFLNNDKIKSELFFNYLVDKWLRNNEPKVKTALKHITFKMYYKNSDENKNTPFKIRSSLNDFAIYWNKNFNEICELNPKNPHLNIEDLTSSNYYSSKFDFYLHEFTRG</sequence>
<organism evidence="1 2">
    <name type="scientific">Confluentibacter flavum</name>
    <dbReference type="NCBI Taxonomy" id="1909700"/>
    <lineage>
        <taxon>Bacteria</taxon>
        <taxon>Pseudomonadati</taxon>
        <taxon>Bacteroidota</taxon>
        <taxon>Flavobacteriia</taxon>
        <taxon>Flavobacteriales</taxon>
        <taxon>Flavobacteriaceae</taxon>
        <taxon>Confluentibacter</taxon>
    </lineage>
</organism>
<name>A0A2N3HM03_9FLAO</name>
<proteinExistence type="predicted"/>
<dbReference type="EMBL" id="PJEO01000016">
    <property type="protein sequence ID" value="PKQ45914.1"/>
    <property type="molecule type" value="Genomic_DNA"/>
</dbReference>
<keyword evidence="2" id="KW-1185">Reference proteome</keyword>
<gene>
    <name evidence="1" type="ORF">CSW08_05695</name>
</gene>
<comment type="caution">
    <text evidence="1">The sequence shown here is derived from an EMBL/GenBank/DDBJ whole genome shotgun (WGS) entry which is preliminary data.</text>
</comment>
<evidence type="ECO:0000313" key="2">
    <source>
        <dbReference type="Proteomes" id="UP000233435"/>
    </source>
</evidence>
<dbReference type="AlphaFoldDB" id="A0A2N3HM03"/>
<reference evidence="1 2" key="1">
    <citation type="submission" date="2017-12" db="EMBL/GenBank/DDBJ databases">
        <title>Confluentibacter flavum sp. nov., isolated from the saline lake.</title>
        <authorList>
            <person name="Yu L."/>
        </authorList>
    </citation>
    <scope>NUCLEOTIDE SEQUENCE [LARGE SCALE GENOMIC DNA]</scope>
    <source>
        <strain evidence="1 2">3B</strain>
    </source>
</reference>
<dbReference type="Proteomes" id="UP000233435">
    <property type="component" value="Unassembled WGS sequence"/>
</dbReference>
<dbReference type="OrthoDB" id="10014274at2"/>
<accession>A0A2N3HM03</accession>
<dbReference type="RefSeq" id="WP_106658941.1">
    <property type="nucleotide sequence ID" value="NZ_PJEO01000016.1"/>
</dbReference>